<dbReference type="GO" id="GO:0017057">
    <property type="term" value="F:6-phosphogluconolactonase activity"/>
    <property type="evidence" value="ECO:0007669"/>
    <property type="project" value="TreeGrafter"/>
</dbReference>
<name>A0A917FHA9_9BACL</name>
<gene>
    <name evidence="2" type="ORF">GCM10010912_32620</name>
</gene>
<dbReference type="InterPro" id="IPR050282">
    <property type="entry name" value="Cycloisomerase_2"/>
</dbReference>
<protein>
    <recommendedName>
        <fullName evidence="4">Lactonase family protein</fullName>
    </recommendedName>
</protein>
<accession>A0A917FHA9</accession>
<reference evidence="2" key="1">
    <citation type="journal article" date="2014" name="Int. J. Syst. Evol. Microbiol.">
        <title>Complete genome sequence of Corynebacterium casei LMG S-19264T (=DSM 44701T), isolated from a smear-ripened cheese.</title>
        <authorList>
            <consortium name="US DOE Joint Genome Institute (JGI-PGF)"/>
            <person name="Walter F."/>
            <person name="Albersmeier A."/>
            <person name="Kalinowski J."/>
            <person name="Ruckert C."/>
        </authorList>
    </citation>
    <scope>NUCLEOTIDE SEQUENCE</scope>
    <source>
        <strain evidence="2">CGMCC 1.16134</strain>
    </source>
</reference>
<dbReference type="Pfam" id="PF10282">
    <property type="entry name" value="Lactonase"/>
    <property type="match status" value="1"/>
</dbReference>
<dbReference type="RefSeq" id="WP_189026601.1">
    <property type="nucleotide sequence ID" value="NZ_BMKR01000012.1"/>
</dbReference>
<dbReference type="InterPro" id="IPR011048">
    <property type="entry name" value="Haem_d1_sf"/>
</dbReference>
<proteinExistence type="inferred from homology"/>
<evidence type="ECO:0008006" key="4">
    <source>
        <dbReference type="Google" id="ProtNLM"/>
    </source>
</evidence>
<comment type="caution">
    <text evidence="2">The sequence shown here is derived from an EMBL/GenBank/DDBJ whole genome shotgun (WGS) entry which is preliminary data.</text>
</comment>
<dbReference type="PANTHER" id="PTHR30344:SF1">
    <property type="entry name" value="6-PHOSPHOGLUCONOLACTONASE"/>
    <property type="match status" value="1"/>
</dbReference>
<evidence type="ECO:0000256" key="1">
    <source>
        <dbReference type="ARBA" id="ARBA00005564"/>
    </source>
</evidence>
<dbReference type="GO" id="GO:0005829">
    <property type="term" value="C:cytosol"/>
    <property type="evidence" value="ECO:0007669"/>
    <property type="project" value="TreeGrafter"/>
</dbReference>
<dbReference type="SUPFAM" id="SSF51004">
    <property type="entry name" value="C-terminal (heme d1) domain of cytochrome cd1-nitrite reductase"/>
    <property type="match status" value="1"/>
</dbReference>
<organism evidence="2 3">
    <name type="scientific">Paenibacillus albidus</name>
    <dbReference type="NCBI Taxonomy" id="2041023"/>
    <lineage>
        <taxon>Bacteria</taxon>
        <taxon>Bacillati</taxon>
        <taxon>Bacillota</taxon>
        <taxon>Bacilli</taxon>
        <taxon>Bacillales</taxon>
        <taxon>Paenibacillaceae</taxon>
        <taxon>Paenibacillus</taxon>
    </lineage>
</organism>
<dbReference type="PANTHER" id="PTHR30344">
    <property type="entry name" value="6-PHOSPHOGLUCONOLACTONASE-RELATED"/>
    <property type="match status" value="1"/>
</dbReference>
<dbReference type="EMBL" id="BMKR01000012">
    <property type="protein sequence ID" value="GGF84871.1"/>
    <property type="molecule type" value="Genomic_DNA"/>
</dbReference>
<comment type="similarity">
    <text evidence="1">Belongs to the cycloisomerase 2 family.</text>
</comment>
<dbReference type="InterPro" id="IPR015943">
    <property type="entry name" value="WD40/YVTN_repeat-like_dom_sf"/>
</dbReference>
<sequence length="372" mass="39608">MKEQPKLLLFTGSYASAAESGVQVFEFDGQAGGTLKRLDQATGLTNPTFVNVDAANLKLYAIAEQPNGEGGKEGEVVSFAIDPLTGKLSELNCIQTMPAEGKSQTTTCHISRDMESRHLLVCSYHGGSVGLLSLDDAGQPVRLTDTALHTGHGTHPERQDRPHPHSAIFSPDGKYVFVSDLGLDLIRAYRINSDTQTLEVHGETALHPGAGPRHLAFHPDGTSAYVINEVDSTITSFTYDSANGTLRTAATVSTLPADFSGENICAEIAVSADGRYLYGSNRGHDSIVVFEIEAASAGLTLVQHVSTQGGHPRHFTLTPDNGFLIVANRDGNNLVVFSVDKDNGRLLFTGHTAEVSKPVCVKPAIFPAASAR</sequence>
<evidence type="ECO:0000313" key="2">
    <source>
        <dbReference type="EMBL" id="GGF84871.1"/>
    </source>
</evidence>
<dbReference type="Proteomes" id="UP000637643">
    <property type="component" value="Unassembled WGS sequence"/>
</dbReference>
<keyword evidence="3" id="KW-1185">Reference proteome</keyword>
<reference evidence="2" key="2">
    <citation type="submission" date="2020-09" db="EMBL/GenBank/DDBJ databases">
        <authorList>
            <person name="Sun Q."/>
            <person name="Zhou Y."/>
        </authorList>
    </citation>
    <scope>NUCLEOTIDE SEQUENCE</scope>
    <source>
        <strain evidence="2">CGMCC 1.16134</strain>
    </source>
</reference>
<dbReference type="InterPro" id="IPR019405">
    <property type="entry name" value="Lactonase_7-beta_prop"/>
</dbReference>
<dbReference type="Gene3D" id="2.130.10.10">
    <property type="entry name" value="YVTN repeat-like/Quinoprotein amine dehydrogenase"/>
    <property type="match status" value="1"/>
</dbReference>
<evidence type="ECO:0000313" key="3">
    <source>
        <dbReference type="Proteomes" id="UP000637643"/>
    </source>
</evidence>
<dbReference type="AlphaFoldDB" id="A0A917FHA9"/>